<gene>
    <name evidence="5" type="ORF">SPPYR_0653</name>
</gene>
<keyword evidence="1" id="KW-0805">Transcription regulation</keyword>
<dbReference type="SUPFAM" id="SSF46689">
    <property type="entry name" value="Homeodomain-like"/>
    <property type="match status" value="2"/>
</dbReference>
<keyword evidence="2" id="KW-0238">DNA-binding</keyword>
<protein>
    <submittedName>
        <fullName evidence="5">Putative transcriptional regulator</fullName>
    </submittedName>
</protein>
<sequence>MHNDPISDLIALIDPRMIVTSGLVAGDDWAVRCPAPDGLKFVAMLQGSAWVYSDETPALPLESGDVLLLNGTLPFVLAGNLAATPLDASEVFTDAGSGIGKIGTSAGARMIGGHVALDRDRGHLLLDILPPAIKLGRDRSAAAGVRAMIGRLDAEVREGRIGGGGAISQLAQLIILDVLRYHLEEMGDGAVGWLRGVTDPRIGPAIKHLHDRPEHDWHVDELARLAGMSRTAFAQRFKAIAGIPPVAYLTKWRMHLAEQKLAGGARVAQVAHALGYASEAAFSQAFKRERGLPPSSIAEQSSLAAETAGFNRDSWRGAPLFTTADSEASAAEEVQ</sequence>
<organism evidence="5">
    <name type="scientific">uncultured Sphingopyxis sp</name>
    <dbReference type="NCBI Taxonomy" id="310581"/>
    <lineage>
        <taxon>Bacteria</taxon>
        <taxon>Pseudomonadati</taxon>
        <taxon>Pseudomonadota</taxon>
        <taxon>Alphaproteobacteria</taxon>
        <taxon>Sphingomonadales</taxon>
        <taxon>Sphingomonadaceae</taxon>
        <taxon>Sphingopyxis</taxon>
        <taxon>environmental samples</taxon>
    </lineage>
</organism>
<dbReference type="EMBL" id="LT598653">
    <property type="protein sequence ID" value="SBV31773.1"/>
    <property type="molecule type" value="Genomic_DNA"/>
</dbReference>
<dbReference type="RefSeq" id="WP_295323648.1">
    <property type="nucleotide sequence ID" value="NZ_LT598653.1"/>
</dbReference>
<dbReference type="PANTHER" id="PTHR46796">
    <property type="entry name" value="HTH-TYPE TRANSCRIPTIONAL ACTIVATOR RHAS-RELATED"/>
    <property type="match status" value="1"/>
</dbReference>
<accession>A0A1Y5PNZ0</accession>
<keyword evidence="3" id="KW-0804">Transcription</keyword>
<dbReference type="GO" id="GO:0003700">
    <property type="term" value="F:DNA-binding transcription factor activity"/>
    <property type="evidence" value="ECO:0007669"/>
    <property type="project" value="InterPro"/>
</dbReference>
<evidence type="ECO:0000256" key="3">
    <source>
        <dbReference type="ARBA" id="ARBA00023163"/>
    </source>
</evidence>
<dbReference type="PANTHER" id="PTHR46796:SF7">
    <property type="entry name" value="ARAC FAMILY TRANSCRIPTIONAL REGULATOR"/>
    <property type="match status" value="1"/>
</dbReference>
<dbReference type="PROSITE" id="PS01124">
    <property type="entry name" value="HTH_ARAC_FAMILY_2"/>
    <property type="match status" value="1"/>
</dbReference>
<dbReference type="Pfam" id="PF12852">
    <property type="entry name" value="Cupin_6"/>
    <property type="match status" value="1"/>
</dbReference>
<dbReference type="InterPro" id="IPR018060">
    <property type="entry name" value="HTH_AraC"/>
</dbReference>
<dbReference type="SMART" id="SM00342">
    <property type="entry name" value="HTH_ARAC"/>
    <property type="match status" value="1"/>
</dbReference>
<proteinExistence type="predicted"/>
<evidence type="ECO:0000256" key="1">
    <source>
        <dbReference type="ARBA" id="ARBA00023015"/>
    </source>
</evidence>
<reference evidence="5" key="1">
    <citation type="submission" date="2016-03" db="EMBL/GenBank/DDBJ databases">
        <authorList>
            <person name="Ploux O."/>
        </authorList>
    </citation>
    <scope>NUCLEOTIDE SEQUENCE</scope>
    <source>
        <strain evidence="5">UC10</strain>
    </source>
</reference>
<dbReference type="InterPro" id="IPR018062">
    <property type="entry name" value="HTH_AraC-typ_CS"/>
</dbReference>
<dbReference type="InterPro" id="IPR032783">
    <property type="entry name" value="AraC_lig"/>
</dbReference>
<name>A0A1Y5PNZ0_9SPHN</name>
<evidence type="ECO:0000313" key="5">
    <source>
        <dbReference type="EMBL" id="SBV31773.1"/>
    </source>
</evidence>
<evidence type="ECO:0000256" key="2">
    <source>
        <dbReference type="ARBA" id="ARBA00023125"/>
    </source>
</evidence>
<dbReference type="Gene3D" id="1.10.10.60">
    <property type="entry name" value="Homeodomain-like"/>
    <property type="match status" value="2"/>
</dbReference>
<dbReference type="InterPro" id="IPR050204">
    <property type="entry name" value="AraC_XylS_family_regulators"/>
</dbReference>
<dbReference type="KEGG" id="sphu:SPPYR_0653"/>
<dbReference type="InterPro" id="IPR009057">
    <property type="entry name" value="Homeodomain-like_sf"/>
</dbReference>
<feature type="domain" description="HTH araC/xylS-type" evidence="4">
    <location>
        <begin position="203"/>
        <end position="300"/>
    </location>
</feature>
<dbReference type="AlphaFoldDB" id="A0A1Y5PNZ0"/>
<dbReference type="GO" id="GO:0043565">
    <property type="term" value="F:sequence-specific DNA binding"/>
    <property type="evidence" value="ECO:0007669"/>
    <property type="project" value="InterPro"/>
</dbReference>
<dbReference type="PROSITE" id="PS00041">
    <property type="entry name" value="HTH_ARAC_FAMILY_1"/>
    <property type="match status" value="1"/>
</dbReference>
<evidence type="ECO:0000259" key="4">
    <source>
        <dbReference type="PROSITE" id="PS01124"/>
    </source>
</evidence>
<dbReference type="Pfam" id="PF12833">
    <property type="entry name" value="HTH_18"/>
    <property type="match status" value="1"/>
</dbReference>